<dbReference type="Proteomes" id="UP000266723">
    <property type="component" value="Unassembled WGS sequence"/>
</dbReference>
<feature type="compositionally biased region" description="Basic and acidic residues" evidence="1">
    <location>
        <begin position="458"/>
        <end position="479"/>
    </location>
</feature>
<evidence type="ECO:0000313" key="3">
    <source>
        <dbReference type="Proteomes" id="UP000266723"/>
    </source>
</evidence>
<organism evidence="2 3">
    <name type="scientific">Brassica cretica</name>
    <name type="common">Mustard</name>
    <dbReference type="NCBI Taxonomy" id="69181"/>
    <lineage>
        <taxon>Eukaryota</taxon>
        <taxon>Viridiplantae</taxon>
        <taxon>Streptophyta</taxon>
        <taxon>Embryophyta</taxon>
        <taxon>Tracheophyta</taxon>
        <taxon>Spermatophyta</taxon>
        <taxon>Magnoliopsida</taxon>
        <taxon>eudicotyledons</taxon>
        <taxon>Gunneridae</taxon>
        <taxon>Pentapetalae</taxon>
        <taxon>rosids</taxon>
        <taxon>malvids</taxon>
        <taxon>Brassicales</taxon>
        <taxon>Brassicaceae</taxon>
        <taxon>Brassiceae</taxon>
        <taxon>Brassica</taxon>
    </lineage>
</organism>
<evidence type="ECO:0000256" key="1">
    <source>
        <dbReference type="SAM" id="MobiDB-lite"/>
    </source>
</evidence>
<name>A0ABQ7AU65_BRACR</name>
<feature type="region of interest" description="Disordered" evidence="1">
    <location>
        <begin position="219"/>
        <end position="238"/>
    </location>
</feature>
<sequence length="544" mass="58840">MTVMVNGFDGIPARVHLISSSPKAFLILDDLSFPFTSEPLAIPTATARVPRSAARNLSTVRDPIGSSQLASVPAHCPARGSLLVVRFLQSTNLRQGTQDDVLGLVFGQPKGEKSSWAVISEKAIEMDTRQRDKEKEKEKDVPPGERTPKDRTWTVVKERCREDSSQGKMCGEWVIVDRCEDLTWTVVKERCREDSSQGKMCGEWVIVDRCEGTKRTKSRMGKEAAGASVPVVGDGTNPTQVLPTQTGLVNNETGEPLEPILPTEVQVDNLGEQHELGREEEGDSSPAGDQTGRGTGAVELAKPSMHEVLDVVKAMGTQMLAVTRAFTPLVNFSVGQITPAQATAQATQSAAQTAGTAVGVAQAAARVARTAARTLTGDDRLAHSAGNSWWPAQLSSVECYGPGRCGRVIGGYGLAKGEEEQLGSYFRKGAKGAVLCHFSLTACAGFSRAFGDQAVEMDTRQKDKEKEKEKDVPPGERTPKGTLNPGLGRAVLWSDLISRDRTWTMVKERCCEDSIQGKMCGEWVIVDRCEVLIAYCANCELMID</sequence>
<feature type="region of interest" description="Disordered" evidence="1">
    <location>
        <begin position="458"/>
        <end position="485"/>
    </location>
</feature>
<evidence type="ECO:0000313" key="2">
    <source>
        <dbReference type="EMBL" id="KAF3517568.1"/>
    </source>
</evidence>
<evidence type="ECO:0008006" key="4">
    <source>
        <dbReference type="Google" id="ProtNLM"/>
    </source>
</evidence>
<gene>
    <name evidence="2" type="ORF">DY000_02058479</name>
</gene>
<comment type="caution">
    <text evidence="2">The sequence shown here is derived from an EMBL/GenBank/DDBJ whole genome shotgun (WGS) entry which is preliminary data.</text>
</comment>
<protein>
    <recommendedName>
        <fullName evidence="4">VAN3-binding protein-like auxin canalisation domain-containing protein</fullName>
    </recommendedName>
</protein>
<feature type="region of interest" description="Disordered" evidence="1">
    <location>
        <begin position="274"/>
        <end position="300"/>
    </location>
</feature>
<dbReference type="EMBL" id="QGKV02001556">
    <property type="protein sequence ID" value="KAF3517568.1"/>
    <property type="molecule type" value="Genomic_DNA"/>
</dbReference>
<proteinExistence type="predicted"/>
<feature type="region of interest" description="Disordered" evidence="1">
    <location>
        <begin position="127"/>
        <end position="150"/>
    </location>
</feature>
<keyword evidence="3" id="KW-1185">Reference proteome</keyword>
<reference evidence="2 3" key="1">
    <citation type="journal article" date="2020" name="BMC Genomics">
        <title>Intraspecific diversification of the crop wild relative Brassica cretica Lam. using demographic model selection.</title>
        <authorList>
            <person name="Kioukis A."/>
            <person name="Michalopoulou V.A."/>
            <person name="Briers L."/>
            <person name="Pirintsos S."/>
            <person name="Studholme D.J."/>
            <person name="Pavlidis P."/>
            <person name="Sarris P.F."/>
        </authorList>
    </citation>
    <scope>NUCLEOTIDE SEQUENCE [LARGE SCALE GENOMIC DNA]</scope>
    <source>
        <strain evidence="3">cv. PFS-1207/04</strain>
    </source>
</reference>
<accession>A0ABQ7AU65</accession>